<name>A0A2K3K1R4_TRIPR</name>
<dbReference type="EMBL" id="ASHM01082242">
    <property type="protein sequence ID" value="PNX60206.1"/>
    <property type="molecule type" value="Genomic_DNA"/>
</dbReference>
<sequence length="159" mass="18519">MKLMGRSCKHSMLCSESENIKSDDLNTSKSDASTSGIKETSLPDANPPKNSKFFKRKESSLRPQKQHKTKGKHLSTNKSGPRSKWVPKTEIMYHSDLPSRKGYVLPKMWKQVRCKGRKAYVLDIRHTSLQVCSQNLREEEDDYWDDFIINCDEEFYRND</sequence>
<evidence type="ECO:0000313" key="3">
    <source>
        <dbReference type="Proteomes" id="UP000236291"/>
    </source>
</evidence>
<dbReference type="AlphaFoldDB" id="A0A2K3K1R4"/>
<dbReference type="Proteomes" id="UP000236291">
    <property type="component" value="Unassembled WGS sequence"/>
</dbReference>
<feature type="compositionally biased region" description="Polar residues" evidence="1">
    <location>
        <begin position="27"/>
        <end position="38"/>
    </location>
</feature>
<feature type="region of interest" description="Disordered" evidence="1">
    <location>
        <begin position="1"/>
        <end position="87"/>
    </location>
</feature>
<protein>
    <submittedName>
        <fullName evidence="2">Uncharacterized protein</fullName>
    </submittedName>
</protein>
<evidence type="ECO:0000313" key="2">
    <source>
        <dbReference type="EMBL" id="PNX60206.1"/>
    </source>
</evidence>
<organism evidence="2 3">
    <name type="scientific">Trifolium pratense</name>
    <name type="common">Red clover</name>
    <dbReference type="NCBI Taxonomy" id="57577"/>
    <lineage>
        <taxon>Eukaryota</taxon>
        <taxon>Viridiplantae</taxon>
        <taxon>Streptophyta</taxon>
        <taxon>Embryophyta</taxon>
        <taxon>Tracheophyta</taxon>
        <taxon>Spermatophyta</taxon>
        <taxon>Magnoliopsida</taxon>
        <taxon>eudicotyledons</taxon>
        <taxon>Gunneridae</taxon>
        <taxon>Pentapetalae</taxon>
        <taxon>rosids</taxon>
        <taxon>fabids</taxon>
        <taxon>Fabales</taxon>
        <taxon>Fabaceae</taxon>
        <taxon>Papilionoideae</taxon>
        <taxon>50 kb inversion clade</taxon>
        <taxon>NPAAA clade</taxon>
        <taxon>Hologalegina</taxon>
        <taxon>IRL clade</taxon>
        <taxon>Trifolieae</taxon>
        <taxon>Trifolium</taxon>
    </lineage>
</organism>
<evidence type="ECO:0000256" key="1">
    <source>
        <dbReference type="SAM" id="MobiDB-lite"/>
    </source>
</evidence>
<comment type="caution">
    <text evidence="2">The sequence shown here is derived from an EMBL/GenBank/DDBJ whole genome shotgun (WGS) entry which is preliminary data.</text>
</comment>
<accession>A0A2K3K1R4</accession>
<proteinExistence type="predicted"/>
<reference evidence="2 3" key="1">
    <citation type="journal article" date="2014" name="Am. J. Bot.">
        <title>Genome assembly and annotation for red clover (Trifolium pratense; Fabaceae).</title>
        <authorList>
            <person name="Istvanek J."/>
            <person name="Jaros M."/>
            <person name="Krenek A."/>
            <person name="Repkova J."/>
        </authorList>
    </citation>
    <scope>NUCLEOTIDE SEQUENCE [LARGE SCALE GENOMIC DNA]</scope>
    <source>
        <strain evidence="3">cv. Tatra</strain>
        <tissue evidence="2">Young leaves</tissue>
    </source>
</reference>
<reference evidence="2 3" key="2">
    <citation type="journal article" date="2017" name="Front. Plant Sci.">
        <title>Gene Classification and Mining of Molecular Markers Useful in Red Clover (Trifolium pratense) Breeding.</title>
        <authorList>
            <person name="Istvanek J."/>
            <person name="Dluhosova J."/>
            <person name="Dluhos P."/>
            <person name="Patkova L."/>
            <person name="Nedelnik J."/>
            <person name="Repkova J."/>
        </authorList>
    </citation>
    <scope>NUCLEOTIDE SEQUENCE [LARGE SCALE GENOMIC DNA]</scope>
    <source>
        <strain evidence="3">cv. Tatra</strain>
        <tissue evidence="2">Young leaves</tissue>
    </source>
</reference>
<gene>
    <name evidence="2" type="ORF">L195_g051808</name>
</gene>
<feature type="compositionally biased region" description="Basic residues" evidence="1">
    <location>
        <begin position="64"/>
        <end position="75"/>
    </location>
</feature>